<dbReference type="InterPro" id="IPR011711">
    <property type="entry name" value="GntR_C"/>
</dbReference>
<protein>
    <submittedName>
        <fullName evidence="6">DNA-binding transcriptional regulator, GntR family</fullName>
    </submittedName>
</protein>
<dbReference type="PROSITE" id="PS50949">
    <property type="entry name" value="HTH_GNTR"/>
    <property type="match status" value="1"/>
</dbReference>
<dbReference type="GO" id="GO:0003700">
    <property type="term" value="F:DNA-binding transcription factor activity"/>
    <property type="evidence" value="ECO:0007669"/>
    <property type="project" value="InterPro"/>
</dbReference>
<feature type="domain" description="HTH gntR-type" evidence="5">
    <location>
        <begin position="19"/>
        <end position="86"/>
    </location>
</feature>
<dbReference type="InterPro" id="IPR036390">
    <property type="entry name" value="WH_DNA-bd_sf"/>
</dbReference>
<evidence type="ECO:0000256" key="2">
    <source>
        <dbReference type="ARBA" id="ARBA00023125"/>
    </source>
</evidence>
<sequence>MDRQDQNQVSAVPLGKSAKSLPAQLADIVLAEVMTGKLAPGDRLKEEALAQRHAVSRATVREALIELERQGYVVRIPRSGARVAEYSQADVSYIFEIRAALLGVAAGRCARLNDPAMLSELGRAVEDLERTAADDSADPQTFSNQSIRAQNLLVHYSGNQRLPELYERLAGMGTWQLIRGRAVSFLTAEDRRQSAADWRQLVEAVAQRSQQRAERAARQLLTHSAERVGSNLSRLGQEAPRDDISEDT</sequence>
<keyword evidence="3" id="KW-0804">Transcription</keyword>
<dbReference type="GO" id="GO:0003677">
    <property type="term" value="F:DNA binding"/>
    <property type="evidence" value="ECO:0007669"/>
    <property type="project" value="UniProtKB-KW"/>
</dbReference>
<dbReference type="SMART" id="SM00895">
    <property type="entry name" value="FCD"/>
    <property type="match status" value="1"/>
</dbReference>
<dbReference type="Gene3D" id="1.20.120.530">
    <property type="entry name" value="GntR ligand-binding domain-like"/>
    <property type="match status" value="1"/>
</dbReference>
<evidence type="ECO:0000256" key="3">
    <source>
        <dbReference type="ARBA" id="ARBA00023163"/>
    </source>
</evidence>
<keyword evidence="7" id="KW-1185">Reference proteome</keyword>
<organism evidence="6 7">
    <name type="scientific">Thalassobaculum litoreum DSM 18839</name>
    <dbReference type="NCBI Taxonomy" id="1123362"/>
    <lineage>
        <taxon>Bacteria</taxon>
        <taxon>Pseudomonadati</taxon>
        <taxon>Pseudomonadota</taxon>
        <taxon>Alphaproteobacteria</taxon>
        <taxon>Rhodospirillales</taxon>
        <taxon>Thalassobaculaceae</taxon>
        <taxon>Thalassobaculum</taxon>
    </lineage>
</organism>
<comment type="caution">
    <text evidence="6">The sequence shown here is derived from an EMBL/GenBank/DDBJ whole genome shotgun (WGS) entry which is preliminary data.</text>
</comment>
<gene>
    <name evidence="6" type="ORF">SAMN05660686_03598</name>
</gene>
<evidence type="ECO:0000256" key="1">
    <source>
        <dbReference type="ARBA" id="ARBA00023015"/>
    </source>
</evidence>
<dbReference type="Proteomes" id="UP000198615">
    <property type="component" value="Unassembled WGS sequence"/>
</dbReference>
<feature type="compositionally biased region" description="Basic and acidic residues" evidence="4">
    <location>
        <begin position="239"/>
        <end position="248"/>
    </location>
</feature>
<evidence type="ECO:0000313" key="7">
    <source>
        <dbReference type="Proteomes" id="UP000198615"/>
    </source>
</evidence>
<dbReference type="RefSeq" id="WP_051243695.1">
    <property type="nucleotide sequence ID" value="NZ_FNBW01000011.1"/>
</dbReference>
<reference evidence="6 7" key="1">
    <citation type="submission" date="2016-10" db="EMBL/GenBank/DDBJ databases">
        <authorList>
            <person name="Varghese N."/>
            <person name="Submissions S."/>
        </authorList>
    </citation>
    <scope>NUCLEOTIDE SEQUENCE [LARGE SCALE GENOMIC DNA]</scope>
    <source>
        <strain evidence="6 7">DSM 18839</strain>
    </source>
</reference>
<name>A0A8G2BMU8_9PROT</name>
<dbReference type="Gene3D" id="1.10.10.10">
    <property type="entry name" value="Winged helix-like DNA-binding domain superfamily/Winged helix DNA-binding domain"/>
    <property type="match status" value="1"/>
</dbReference>
<keyword evidence="2 6" id="KW-0238">DNA-binding</keyword>
<evidence type="ECO:0000259" key="5">
    <source>
        <dbReference type="PROSITE" id="PS50949"/>
    </source>
</evidence>
<dbReference type="Pfam" id="PF00392">
    <property type="entry name" value="GntR"/>
    <property type="match status" value="1"/>
</dbReference>
<dbReference type="OrthoDB" id="7620579at2"/>
<dbReference type="InterPro" id="IPR036388">
    <property type="entry name" value="WH-like_DNA-bd_sf"/>
</dbReference>
<dbReference type="SUPFAM" id="SSF46785">
    <property type="entry name" value="Winged helix' DNA-binding domain"/>
    <property type="match status" value="1"/>
</dbReference>
<dbReference type="InterPro" id="IPR008920">
    <property type="entry name" value="TF_FadR/GntR_C"/>
</dbReference>
<dbReference type="PANTHER" id="PTHR43537:SF49">
    <property type="entry name" value="TRANSCRIPTIONAL REGULATORY PROTEIN"/>
    <property type="match status" value="1"/>
</dbReference>
<dbReference type="SMART" id="SM00345">
    <property type="entry name" value="HTH_GNTR"/>
    <property type="match status" value="1"/>
</dbReference>
<dbReference type="CDD" id="cd07377">
    <property type="entry name" value="WHTH_GntR"/>
    <property type="match status" value="1"/>
</dbReference>
<evidence type="ECO:0000256" key="4">
    <source>
        <dbReference type="SAM" id="MobiDB-lite"/>
    </source>
</evidence>
<dbReference type="Pfam" id="PF07729">
    <property type="entry name" value="FCD"/>
    <property type="match status" value="1"/>
</dbReference>
<keyword evidence="1" id="KW-0805">Transcription regulation</keyword>
<dbReference type="PANTHER" id="PTHR43537">
    <property type="entry name" value="TRANSCRIPTIONAL REGULATOR, GNTR FAMILY"/>
    <property type="match status" value="1"/>
</dbReference>
<dbReference type="PRINTS" id="PR00035">
    <property type="entry name" value="HTHGNTR"/>
</dbReference>
<dbReference type="EMBL" id="FNBW01000011">
    <property type="protein sequence ID" value="SDG17003.1"/>
    <property type="molecule type" value="Genomic_DNA"/>
</dbReference>
<dbReference type="AlphaFoldDB" id="A0A8G2BMU8"/>
<evidence type="ECO:0000313" key="6">
    <source>
        <dbReference type="EMBL" id="SDG17003.1"/>
    </source>
</evidence>
<proteinExistence type="predicted"/>
<dbReference type="SUPFAM" id="SSF48008">
    <property type="entry name" value="GntR ligand-binding domain-like"/>
    <property type="match status" value="1"/>
</dbReference>
<feature type="region of interest" description="Disordered" evidence="4">
    <location>
        <begin position="218"/>
        <end position="248"/>
    </location>
</feature>
<accession>A0A8G2BMU8</accession>
<dbReference type="InterPro" id="IPR000524">
    <property type="entry name" value="Tscrpt_reg_HTH_GntR"/>
</dbReference>